<keyword evidence="4" id="KW-1185">Reference proteome</keyword>
<dbReference type="GO" id="GO:0035336">
    <property type="term" value="P:long-chain fatty-acyl-CoA metabolic process"/>
    <property type="evidence" value="ECO:0007669"/>
    <property type="project" value="TreeGrafter"/>
</dbReference>
<accession>A0A182SJM5</accession>
<evidence type="ECO:0000313" key="4">
    <source>
        <dbReference type="Proteomes" id="UP000075901"/>
    </source>
</evidence>
<feature type="domain" description="Thioester reductase (TE)" evidence="2">
    <location>
        <begin position="32"/>
        <end position="84"/>
    </location>
</feature>
<keyword evidence="1" id="KW-0444">Lipid biosynthesis</keyword>
<keyword evidence="1" id="KW-0560">Oxidoreductase</keyword>
<comment type="catalytic activity">
    <reaction evidence="1">
        <text>a long-chain fatty acyl-CoA + 2 NADPH + 2 H(+) = a long-chain primary fatty alcohol + 2 NADP(+) + CoA</text>
        <dbReference type="Rhea" id="RHEA:52716"/>
        <dbReference type="ChEBI" id="CHEBI:15378"/>
        <dbReference type="ChEBI" id="CHEBI:57287"/>
        <dbReference type="ChEBI" id="CHEBI:57783"/>
        <dbReference type="ChEBI" id="CHEBI:58349"/>
        <dbReference type="ChEBI" id="CHEBI:77396"/>
        <dbReference type="ChEBI" id="CHEBI:83139"/>
        <dbReference type="EC" id="1.2.1.84"/>
    </reaction>
</comment>
<dbReference type="EnsemblMetazoa" id="AMAM008083-RA">
    <property type="protein sequence ID" value="AMAM008083-PA"/>
    <property type="gene ID" value="AMAM008083"/>
</dbReference>
<dbReference type="Gene3D" id="3.40.50.720">
    <property type="entry name" value="NAD(P)-binding Rossmann-like Domain"/>
    <property type="match status" value="1"/>
</dbReference>
<dbReference type="EC" id="1.2.1.84" evidence="1"/>
<dbReference type="InterPro" id="IPR026055">
    <property type="entry name" value="FAR"/>
</dbReference>
<dbReference type="Pfam" id="PF07993">
    <property type="entry name" value="NAD_binding_4"/>
    <property type="match status" value="2"/>
</dbReference>
<keyword evidence="1" id="KW-0443">Lipid metabolism</keyword>
<reference evidence="3" key="2">
    <citation type="submission" date="2020-05" db="UniProtKB">
        <authorList>
            <consortium name="EnsemblMetazoa"/>
        </authorList>
    </citation>
    <scope>IDENTIFICATION</scope>
    <source>
        <strain evidence="3">maculatus3</strain>
    </source>
</reference>
<sequence length="389" mass="43858">MNPTDLGQNVGNSEKGKVLQVSEFYRDSVVLVTGGTGFLGKVLVEKLLRSFAVKKIVLLIREKRGTSASQRLQQMISDPLTHEETGFIDHAVVLSTHALRDVARKDGTGLLYVTRWLSGSERVACPWRKEVHLTIFDTIRASVVHPDKVFAKLVAIDTDFTSDEFLKEPDKTDILRETQVVFHVMAAIRFDLGFQTIMDTNVTVTERLYNMLRNAPRLQAIVHVSTFYSNCDRSHIEECVYDDIRFGGWENIRRILAPLTESEKAKLMPAIISPLPNNYVFSKKCAEVMIQQQFVDLPVGIFRPPIVTPSYREPEPGWVDCIQGVTGLCIPILKQHVLWYYGEPTACPAITPVDYCIAGMITAACDINVRHEENRVRASFDRHVSTPPV</sequence>
<name>A0A182SJM5_9DIPT</name>
<organism evidence="3 4">
    <name type="scientific">Anopheles maculatus</name>
    <dbReference type="NCBI Taxonomy" id="74869"/>
    <lineage>
        <taxon>Eukaryota</taxon>
        <taxon>Metazoa</taxon>
        <taxon>Ecdysozoa</taxon>
        <taxon>Arthropoda</taxon>
        <taxon>Hexapoda</taxon>
        <taxon>Insecta</taxon>
        <taxon>Pterygota</taxon>
        <taxon>Neoptera</taxon>
        <taxon>Endopterygota</taxon>
        <taxon>Diptera</taxon>
        <taxon>Nematocera</taxon>
        <taxon>Culicoidea</taxon>
        <taxon>Culicidae</taxon>
        <taxon>Anophelinae</taxon>
        <taxon>Anopheles</taxon>
        <taxon>Anopheles maculatus group</taxon>
    </lineage>
</organism>
<dbReference type="InterPro" id="IPR036291">
    <property type="entry name" value="NAD(P)-bd_dom_sf"/>
</dbReference>
<protein>
    <recommendedName>
        <fullName evidence="1">Fatty acyl-CoA reductase</fullName>
        <ecNumber evidence="1">1.2.1.84</ecNumber>
    </recommendedName>
</protein>
<dbReference type="GO" id="GO:0005777">
    <property type="term" value="C:peroxisome"/>
    <property type="evidence" value="ECO:0007669"/>
    <property type="project" value="TreeGrafter"/>
</dbReference>
<dbReference type="VEuPathDB" id="VectorBase:AMAM008083"/>
<reference evidence="4" key="1">
    <citation type="submission" date="2013-09" db="EMBL/GenBank/DDBJ databases">
        <title>The Genome Sequence of Anopheles maculatus species B.</title>
        <authorList>
            <consortium name="The Broad Institute Genomics Platform"/>
            <person name="Neafsey D.E."/>
            <person name="Besansky N."/>
            <person name="Howell P."/>
            <person name="Walton C."/>
            <person name="Young S.K."/>
            <person name="Zeng Q."/>
            <person name="Gargeya S."/>
            <person name="Fitzgerald M."/>
            <person name="Haas B."/>
            <person name="Abouelleil A."/>
            <person name="Allen A.W."/>
            <person name="Alvarado L."/>
            <person name="Arachchi H.M."/>
            <person name="Berlin A.M."/>
            <person name="Chapman S.B."/>
            <person name="Gainer-Dewar J."/>
            <person name="Goldberg J."/>
            <person name="Griggs A."/>
            <person name="Gujja S."/>
            <person name="Hansen M."/>
            <person name="Howarth C."/>
            <person name="Imamovic A."/>
            <person name="Ireland A."/>
            <person name="Larimer J."/>
            <person name="McCowan C."/>
            <person name="Murphy C."/>
            <person name="Pearson M."/>
            <person name="Poon T.W."/>
            <person name="Priest M."/>
            <person name="Roberts A."/>
            <person name="Saif S."/>
            <person name="Shea T."/>
            <person name="Sisk P."/>
            <person name="Sykes S."/>
            <person name="Wortman J."/>
            <person name="Nusbaum C."/>
            <person name="Birren B."/>
        </authorList>
    </citation>
    <scope>NUCLEOTIDE SEQUENCE [LARGE SCALE GENOMIC DNA]</scope>
    <source>
        <strain evidence="4">maculatus3</strain>
    </source>
</reference>
<dbReference type="AlphaFoldDB" id="A0A182SJM5"/>
<keyword evidence="1" id="KW-0521">NADP</keyword>
<comment type="similarity">
    <text evidence="1">Belongs to the fatty acyl-CoA reductase family.</text>
</comment>
<comment type="function">
    <text evidence="1">Catalyzes the reduction of fatty acyl-CoA to fatty alcohols.</text>
</comment>
<dbReference type="Proteomes" id="UP000075901">
    <property type="component" value="Unassembled WGS sequence"/>
</dbReference>
<dbReference type="GO" id="GO:0102965">
    <property type="term" value="F:alcohol-forming long-chain fatty acyl-CoA reductase activity"/>
    <property type="evidence" value="ECO:0007669"/>
    <property type="project" value="UniProtKB-EC"/>
</dbReference>
<evidence type="ECO:0000259" key="2">
    <source>
        <dbReference type="Pfam" id="PF07993"/>
    </source>
</evidence>
<dbReference type="GO" id="GO:0080019">
    <property type="term" value="F:alcohol-forming very long-chain fatty acyl-CoA reductase activity"/>
    <property type="evidence" value="ECO:0007669"/>
    <property type="project" value="InterPro"/>
</dbReference>
<dbReference type="PANTHER" id="PTHR11011">
    <property type="entry name" value="MALE STERILITY PROTEIN 2-RELATED"/>
    <property type="match status" value="1"/>
</dbReference>
<proteinExistence type="inferred from homology"/>
<dbReference type="PANTHER" id="PTHR11011:SF81">
    <property type="entry name" value="FATTY ACYL-COA REDUCTASE"/>
    <property type="match status" value="1"/>
</dbReference>
<feature type="domain" description="Thioester reductase (TE)" evidence="2">
    <location>
        <begin position="135"/>
        <end position="358"/>
    </location>
</feature>
<evidence type="ECO:0000313" key="3">
    <source>
        <dbReference type="EnsemblMetazoa" id="AMAM008083-PA"/>
    </source>
</evidence>
<dbReference type="InterPro" id="IPR013120">
    <property type="entry name" value="FAR_NAD-bd"/>
</dbReference>
<evidence type="ECO:0000256" key="1">
    <source>
        <dbReference type="RuleBase" id="RU363097"/>
    </source>
</evidence>
<dbReference type="SUPFAM" id="SSF51735">
    <property type="entry name" value="NAD(P)-binding Rossmann-fold domains"/>
    <property type="match status" value="1"/>
</dbReference>